<keyword evidence="4" id="KW-0456">Lyase</keyword>
<dbReference type="PANTHER" id="PTHR33337">
    <property type="entry name" value="GFA DOMAIN-CONTAINING PROTEIN"/>
    <property type="match status" value="1"/>
</dbReference>
<keyword evidence="2" id="KW-0479">Metal-binding</keyword>
<gene>
    <name evidence="6" type="ORF">Bathy01g05470</name>
</gene>
<dbReference type="STRING" id="41875.K8EY30"/>
<feature type="domain" description="CENP-V/GFA" evidence="5">
    <location>
        <begin position="21"/>
        <end position="135"/>
    </location>
</feature>
<proteinExistence type="inferred from homology"/>
<sequence length="165" mass="18265">MATPKTTEEEAAHPNENDEKITNASCYCGKIKMEILGKPIAVSICHCTVCRRLSGGAFSLQSLHSQKNFTCAATENDLWSIQSSPNVTRYRCKECGSPVYATLGKGKTYVVPRSALTNIAKDDQSFKPTHHMHYKQRCIDIEDELPKFVGTSAPGRAEIWNPSLD</sequence>
<dbReference type="Proteomes" id="UP000198341">
    <property type="component" value="Chromosome 1"/>
</dbReference>
<dbReference type="InterPro" id="IPR006913">
    <property type="entry name" value="CENP-V/GFA"/>
</dbReference>
<dbReference type="GO" id="GO:0046872">
    <property type="term" value="F:metal ion binding"/>
    <property type="evidence" value="ECO:0007669"/>
    <property type="project" value="UniProtKB-KW"/>
</dbReference>
<dbReference type="GeneID" id="19018282"/>
<dbReference type="PANTHER" id="PTHR33337:SF40">
    <property type="entry name" value="CENP-V_GFA DOMAIN-CONTAINING PROTEIN-RELATED"/>
    <property type="match status" value="1"/>
</dbReference>
<dbReference type="EMBL" id="FO082278">
    <property type="protein sequence ID" value="CCO14168.1"/>
    <property type="molecule type" value="Genomic_DNA"/>
</dbReference>
<dbReference type="SUPFAM" id="SSF51316">
    <property type="entry name" value="Mss4-like"/>
    <property type="match status" value="1"/>
</dbReference>
<dbReference type="PROSITE" id="PS51891">
    <property type="entry name" value="CENP_V_GFA"/>
    <property type="match status" value="1"/>
</dbReference>
<dbReference type="Pfam" id="PF04828">
    <property type="entry name" value="GFA"/>
    <property type="match status" value="1"/>
</dbReference>
<evidence type="ECO:0000256" key="2">
    <source>
        <dbReference type="ARBA" id="ARBA00022723"/>
    </source>
</evidence>
<evidence type="ECO:0000259" key="5">
    <source>
        <dbReference type="PROSITE" id="PS51891"/>
    </source>
</evidence>
<protein>
    <submittedName>
        <fullName evidence="6">Glutathione-dependent formaldehyde-activating GFA</fullName>
    </submittedName>
</protein>
<dbReference type="InterPro" id="IPR011057">
    <property type="entry name" value="Mss4-like_sf"/>
</dbReference>
<dbReference type="GO" id="GO:0016846">
    <property type="term" value="F:carbon-sulfur lyase activity"/>
    <property type="evidence" value="ECO:0007669"/>
    <property type="project" value="InterPro"/>
</dbReference>
<dbReference type="eggNOG" id="ENOG502RZVZ">
    <property type="taxonomic scope" value="Eukaryota"/>
</dbReference>
<evidence type="ECO:0000313" key="7">
    <source>
        <dbReference type="Proteomes" id="UP000198341"/>
    </source>
</evidence>
<name>K8EY30_9CHLO</name>
<keyword evidence="3" id="KW-0862">Zinc</keyword>
<dbReference type="RefSeq" id="XP_007515289.1">
    <property type="nucleotide sequence ID" value="XM_007515227.1"/>
</dbReference>
<dbReference type="KEGG" id="bpg:Bathy01g05470"/>
<reference evidence="6 7" key="1">
    <citation type="submission" date="2011-10" db="EMBL/GenBank/DDBJ databases">
        <authorList>
            <person name="Genoscope - CEA"/>
        </authorList>
    </citation>
    <scope>NUCLEOTIDE SEQUENCE [LARGE SCALE GENOMIC DNA]</scope>
    <source>
        <strain evidence="6 7">RCC 1105</strain>
    </source>
</reference>
<evidence type="ECO:0000256" key="3">
    <source>
        <dbReference type="ARBA" id="ARBA00022833"/>
    </source>
</evidence>
<organism evidence="6 7">
    <name type="scientific">Bathycoccus prasinos</name>
    <dbReference type="NCBI Taxonomy" id="41875"/>
    <lineage>
        <taxon>Eukaryota</taxon>
        <taxon>Viridiplantae</taxon>
        <taxon>Chlorophyta</taxon>
        <taxon>Mamiellophyceae</taxon>
        <taxon>Mamiellales</taxon>
        <taxon>Bathycoccaceae</taxon>
        <taxon>Bathycoccus</taxon>
    </lineage>
</organism>
<dbReference type="Gene3D" id="3.90.1590.10">
    <property type="entry name" value="glutathione-dependent formaldehyde- activating enzyme (gfa)"/>
    <property type="match status" value="1"/>
</dbReference>
<evidence type="ECO:0000256" key="1">
    <source>
        <dbReference type="ARBA" id="ARBA00005495"/>
    </source>
</evidence>
<evidence type="ECO:0000313" key="6">
    <source>
        <dbReference type="EMBL" id="CCO14168.1"/>
    </source>
</evidence>
<dbReference type="OrthoDB" id="498284at2759"/>
<evidence type="ECO:0000256" key="4">
    <source>
        <dbReference type="ARBA" id="ARBA00023239"/>
    </source>
</evidence>
<accession>K8EY30</accession>
<keyword evidence="7" id="KW-1185">Reference proteome</keyword>
<dbReference type="AlphaFoldDB" id="K8EY30"/>
<comment type="similarity">
    <text evidence="1">Belongs to the Gfa family.</text>
</comment>